<evidence type="ECO:0000256" key="2">
    <source>
        <dbReference type="ARBA" id="ARBA00010621"/>
    </source>
</evidence>
<feature type="transmembrane region" description="Helical" evidence="14">
    <location>
        <begin position="185"/>
        <end position="206"/>
    </location>
</feature>
<accession>A0A942EAB9</accession>
<evidence type="ECO:0000256" key="7">
    <source>
        <dbReference type="ARBA" id="ARBA00022801"/>
    </source>
</evidence>
<comment type="function">
    <text evidence="14">Catalyzes the dephosphorylation of undecaprenyl diphosphate (UPP). Confers resistance to bacitracin.</text>
</comment>
<evidence type="ECO:0000256" key="4">
    <source>
        <dbReference type="ARBA" id="ARBA00021581"/>
    </source>
</evidence>
<keyword evidence="14" id="KW-0961">Cell wall biogenesis/degradation</keyword>
<keyword evidence="7 14" id="KW-0378">Hydrolase</keyword>
<dbReference type="PANTHER" id="PTHR30622">
    <property type="entry name" value="UNDECAPRENYL-DIPHOSPHATASE"/>
    <property type="match status" value="1"/>
</dbReference>
<dbReference type="InterPro" id="IPR003824">
    <property type="entry name" value="UppP"/>
</dbReference>
<dbReference type="GO" id="GO:0046677">
    <property type="term" value="P:response to antibiotic"/>
    <property type="evidence" value="ECO:0007669"/>
    <property type="project" value="UniProtKB-UniRule"/>
</dbReference>
<dbReference type="NCBIfam" id="NF001389">
    <property type="entry name" value="PRK00281.1-2"/>
    <property type="match status" value="1"/>
</dbReference>
<keyword evidence="14" id="KW-0133">Cell shape</keyword>
<dbReference type="EC" id="3.6.1.27" evidence="3 14"/>
<dbReference type="AlphaFoldDB" id="A0A942EAB9"/>
<dbReference type="PANTHER" id="PTHR30622:SF3">
    <property type="entry name" value="UNDECAPRENYL-DIPHOSPHATASE"/>
    <property type="match status" value="1"/>
</dbReference>
<feature type="transmembrane region" description="Helical" evidence="14">
    <location>
        <begin position="218"/>
        <end position="239"/>
    </location>
</feature>
<dbReference type="GO" id="GO:0071555">
    <property type="term" value="P:cell wall organization"/>
    <property type="evidence" value="ECO:0007669"/>
    <property type="project" value="UniProtKB-KW"/>
</dbReference>
<evidence type="ECO:0000256" key="5">
    <source>
        <dbReference type="ARBA" id="ARBA00022475"/>
    </source>
</evidence>
<feature type="transmembrane region" description="Helical" evidence="14">
    <location>
        <begin position="7"/>
        <end position="26"/>
    </location>
</feature>
<keyword evidence="9 14" id="KW-0472">Membrane</keyword>
<evidence type="ECO:0000256" key="9">
    <source>
        <dbReference type="ARBA" id="ARBA00023136"/>
    </source>
</evidence>
<sequence>MNADQGLFVPLILGILEGLTEFLPVSSTGHLLLAGHFFGLTQPETFVVLIQLGAILAIVTIYFAKLGLLIRDALTGKAYAWRFATSVILACIPAIIAGILLRDFIQGALWHSPMTICVSLLAGGIVLLFVDRMPKRETYDDAFAYPWHLSLIIGLFQMISLIPGVSRSGSTVVGAMLFGATKRSAAEFTFFVALPIMTGAFGYDLYKSRDLIDASIALNVAVGFAAAFLVGAIVVRYLLNFVSSYGFAPFAWWRIAVGGAGIIALLTMGGA</sequence>
<dbReference type="GO" id="GO:0005886">
    <property type="term" value="C:plasma membrane"/>
    <property type="evidence" value="ECO:0007669"/>
    <property type="project" value="UniProtKB-SubCell"/>
</dbReference>
<evidence type="ECO:0000256" key="12">
    <source>
        <dbReference type="ARBA" id="ARBA00032932"/>
    </source>
</evidence>
<feature type="transmembrane region" description="Helical" evidence="14">
    <location>
        <begin position="80"/>
        <end position="102"/>
    </location>
</feature>
<proteinExistence type="inferred from homology"/>
<feature type="transmembrane region" description="Helical" evidence="14">
    <location>
        <begin position="142"/>
        <end position="165"/>
    </location>
</feature>
<comment type="catalytic activity">
    <reaction evidence="13 14">
        <text>di-trans,octa-cis-undecaprenyl diphosphate + H2O = di-trans,octa-cis-undecaprenyl phosphate + phosphate + H(+)</text>
        <dbReference type="Rhea" id="RHEA:28094"/>
        <dbReference type="ChEBI" id="CHEBI:15377"/>
        <dbReference type="ChEBI" id="CHEBI:15378"/>
        <dbReference type="ChEBI" id="CHEBI:43474"/>
        <dbReference type="ChEBI" id="CHEBI:58405"/>
        <dbReference type="ChEBI" id="CHEBI:60392"/>
        <dbReference type="EC" id="3.6.1.27"/>
    </reaction>
</comment>
<evidence type="ECO:0000256" key="10">
    <source>
        <dbReference type="ARBA" id="ARBA00023251"/>
    </source>
</evidence>
<gene>
    <name evidence="14" type="primary">uppP</name>
    <name evidence="15" type="ORF">KD146_17570</name>
</gene>
<comment type="subcellular location">
    <subcellularLocation>
        <location evidence="1 14">Cell membrane</location>
        <topology evidence="1 14">Multi-pass membrane protein</topology>
    </subcellularLocation>
</comment>
<evidence type="ECO:0000313" key="16">
    <source>
        <dbReference type="Proteomes" id="UP000678281"/>
    </source>
</evidence>
<evidence type="ECO:0000256" key="8">
    <source>
        <dbReference type="ARBA" id="ARBA00022989"/>
    </source>
</evidence>
<keyword evidence="10 14" id="KW-0046">Antibiotic resistance</keyword>
<feature type="transmembrane region" description="Helical" evidence="14">
    <location>
        <begin position="108"/>
        <end position="130"/>
    </location>
</feature>
<evidence type="ECO:0000256" key="11">
    <source>
        <dbReference type="ARBA" id="ARBA00032707"/>
    </source>
</evidence>
<evidence type="ECO:0000256" key="1">
    <source>
        <dbReference type="ARBA" id="ARBA00004651"/>
    </source>
</evidence>
<keyword evidence="8 14" id="KW-1133">Transmembrane helix</keyword>
<keyword evidence="14" id="KW-0573">Peptidoglycan synthesis</keyword>
<keyword evidence="16" id="KW-1185">Reference proteome</keyword>
<dbReference type="Pfam" id="PF02673">
    <property type="entry name" value="BacA"/>
    <property type="match status" value="1"/>
</dbReference>
<evidence type="ECO:0000313" key="15">
    <source>
        <dbReference type="EMBL" id="MBS3850511.1"/>
    </source>
</evidence>
<evidence type="ECO:0000256" key="3">
    <source>
        <dbReference type="ARBA" id="ARBA00012374"/>
    </source>
</evidence>
<dbReference type="GO" id="GO:0009252">
    <property type="term" value="P:peptidoglycan biosynthetic process"/>
    <property type="evidence" value="ECO:0007669"/>
    <property type="project" value="UniProtKB-KW"/>
</dbReference>
<dbReference type="RefSeq" id="WP_212660153.1">
    <property type="nucleotide sequence ID" value="NZ_JAGXTP010000004.1"/>
</dbReference>
<comment type="caution">
    <text evidence="15">The sequence shown here is derived from an EMBL/GenBank/DDBJ whole genome shotgun (WGS) entry which is preliminary data.</text>
</comment>
<dbReference type="EMBL" id="JAGXTP010000004">
    <property type="protein sequence ID" value="MBS3850511.1"/>
    <property type="molecule type" value="Genomic_DNA"/>
</dbReference>
<evidence type="ECO:0000256" key="13">
    <source>
        <dbReference type="ARBA" id="ARBA00047594"/>
    </source>
</evidence>
<reference evidence="15" key="1">
    <citation type="submission" date="2021-04" db="EMBL/GenBank/DDBJ databases">
        <title>Devosia litorisediminis sp. nov., isolated from a sand dune.</title>
        <authorList>
            <person name="Park S."/>
            <person name="Yoon J.-H."/>
        </authorList>
    </citation>
    <scope>NUCLEOTIDE SEQUENCE</scope>
    <source>
        <strain evidence="15">BSSL-BM10</strain>
    </source>
</reference>
<evidence type="ECO:0000256" key="6">
    <source>
        <dbReference type="ARBA" id="ARBA00022692"/>
    </source>
</evidence>
<dbReference type="HAMAP" id="MF_01006">
    <property type="entry name" value="Undec_diphosphatase"/>
    <property type="match status" value="1"/>
</dbReference>
<dbReference type="Proteomes" id="UP000678281">
    <property type="component" value="Unassembled WGS sequence"/>
</dbReference>
<keyword evidence="6 14" id="KW-0812">Transmembrane</keyword>
<organism evidence="15 16">
    <name type="scientific">Devosia litorisediminis</name>
    <dbReference type="NCBI Taxonomy" id="2829817"/>
    <lineage>
        <taxon>Bacteria</taxon>
        <taxon>Pseudomonadati</taxon>
        <taxon>Pseudomonadota</taxon>
        <taxon>Alphaproteobacteria</taxon>
        <taxon>Hyphomicrobiales</taxon>
        <taxon>Devosiaceae</taxon>
        <taxon>Devosia</taxon>
    </lineage>
</organism>
<comment type="miscellaneous">
    <text evidence="14">Bacitracin is thought to be involved in the inhibition of peptidoglycan synthesis by sequestering undecaprenyl diphosphate, thereby reducing the pool of lipid carrier available.</text>
</comment>
<feature type="transmembrane region" description="Helical" evidence="14">
    <location>
        <begin position="251"/>
        <end position="269"/>
    </location>
</feature>
<dbReference type="GO" id="GO:0008360">
    <property type="term" value="P:regulation of cell shape"/>
    <property type="evidence" value="ECO:0007669"/>
    <property type="project" value="UniProtKB-KW"/>
</dbReference>
<feature type="transmembrane region" description="Helical" evidence="14">
    <location>
        <begin position="46"/>
        <end position="68"/>
    </location>
</feature>
<evidence type="ECO:0000256" key="14">
    <source>
        <dbReference type="HAMAP-Rule" id="MF_01006"/>
    </source>
</evidence>
<keyword evidence="5 14" id="KW-1003">Cell membrane</keyword>
<protein>
    <recommendedName>
        <fullName evidence="4 14">Undecaprenyl-diphosphatase</fullName>
        <ecNumber evidence="3 14">3.6.1.27</ecNumber>
    </recommendedName>
    <alternativeName>
        <fullName evidence="12 14">Bacitracin resistance protein</fullName>
    </alternativeName>
    <alternativeName>
        <fullName evidence="11 14">Undecaprenyl pyrophosphate phosphatase</fullName>
    </alternativeName>
</protein>
<name>A0A942EAB9_9HYPH</name>
<dbReference type="GO" id="GO:0050380">
    <property type="term" value="F:undecaprenyl-diphosphatase activity"/>
    <property type="evidence" value="ECO:0007669"/>
    <property type="project" value="UniProtKB-UniRule"/>
</dbReference>
<comment type="similarity">
    <text evidence="2 14">Belongs to the UppP family.</text>
</comment>